<accession>A0A0R3QS15</accession>
<dbReference type="AlphaFoldDB" id="A0A0R3QS15"/>
<dbReference type="STRING" id="42155.A0A0R3QS15"/>
<name>A0A0R3QS15_9BILA</name>
<keyword evidence="2" id="KW-1185">Reference proteome</keyword>
<evidence type="ECO:0000313" key="2">
    <source>
        <dbReference type="Proteomes" id="UP000280834"/>
    </source>
</evidence>
<dbReference type="Proteomes" id="UP000280834">
    <property type="component" value="Unassembled WGS sequence"/>
</dbReference>
<proteinExistence type="predicted"/>
<evidence type="ECO:0000313" key="3">
    <source>
        <dbReference type="WBParaSite" id="BTMF_0001051701-mRNA-1"/>
    </source>
</evidence>
<gene>
    <name evidence="1" type="ORF">BTMF_LOCUS8551</name>
</gene>
<evidence type="ECO:0000313" key="1">
    <source>
        <dbReference type="EMBL" id="VDO28609.1"/>
    </source>
</evidence>
<protein>
    <submittedName>
        <fullName evidence="3">Secreted protein</fullName>
    </submittedName>
</protein>
<reference evidence="1 2" key="2">
    <citation type="submission" date="2018-11" db="EMBL/GenBank/DDBJ databases">
        <authorList>
            <consortium name="Pathogen Informatics"/>
        </authorList>
    </citation>
    <scope>NUCLEOTIDE SEQUENCE [LARGE SCALE GENOMIC DNA]</scope>
</reference>
<sequence length="120" mass="14383">MQSVMLLRPFGAMVLSVRNNCPWHRSNWQPVYFPFLIKYKLKHNTPEALMKSRNGRCLLMRRILREKPFLGWNHQCTPREERPQYPVTSLVVTFLQMLAKCGRMSLSDKYFIKIIKNRQQ</sequence>
<dbReference type="EMBL" id="UZAG01016472">
    <property type="protein sequence ID" value="VDO28609.1"/>
    <property type="molecule type" value="Genomic_DNA"/>
</dbReference>
<organism evidence="3">
    <name type="scientific">Brugia timori</name>
    <dbReference type="NCBI Taxonomy" id="42155"/>
    <lineage>
        <taxon>Eukaryota</taxon>
        <taxon>Metazoa</taxon>
        <taxon>Ecdysozoa</taxon>
        <taxon>Nematoda</taxon>
        <taxon>Chromadorea</taxon>
        <taxon>Rhabditida</taxon>
        <taxon>Spirurina</taxon>
        <taxon>Spiruromorpha</taxon>
        <taxon>Filarioidea</taxon>
        <taxon>Onchocercidae</taxon>
        <taxon>Brugia</taxon>
    </lineage>
</organism>
<dbReference type="WBParaSite" id="BTMF_0001051701-mRNA-1">
    <property type="protein sequence ID" value="BTMF_0001051701-mRNA-1"/>
    <property type="gene ID" value="BTMF_0001051701"/>
</dbReference>
<reference evidence="3" key="1">
    <citation type="submission" date="2017-02" db="UniProtKB">
        <authorList>
            <consortium name="WormBaseParasite"/>
        </authorList>
    </citation>
    <scope>IDENTIFICATION</scope>
</reference>